<gene>
    <name evidence="1" type="ORF">J2Z28_000397</name>
</gene>
<organism evidence="1 2">
    <name type="scientific">Paenibacillus xylanexedens</name>
    <dbReference type="NCBI Taxonomy" id="528191"/>
    <lineage>
        <taxon>Bacteria</taxon>
        <taxon>Bacillati</taxon>
        <taxon>Bacillota</taxon>
        <taxon>Bacilli</taxon>
        <taxon>Bacillales</taxon>
        <taxon>Paenibacillaceae</taxon>
        <taxon>Paenibacillus</taxon>
    </lineage>
</organism>
<keyword evidence="2" id="KW-1185">Reference proteome</keyword>
<dbReference type="Proteomes" id="UP000810207">
    <property type="component" value="Unassembled WGS sequence"/>
</dbReference>
<proteinExistence type="predicted"/>
<protein>
    <submittedName>
        <fullName evidence="1">Uncharacterized protein</fullName>
    </submittedName>
</protein>
<dbReference type="EMBL" id="JAGIKV010000001">
    <property type="protein sequence ID" value="MBP2243792.1"/>
    <property type="molecule type" value="Genomic_DNA"/>
</dbReference>
<reference evidence="1 2" key="1">
    <citation type="submission" date="2021-03" db="EMBL/GenBank/DDBJ databases">
        <title>Genomic Encyclopedia of Type Strains, Phase IV (KMG-IV): sequencing the most valuable type-strain genomes for metagenomic binning, comparative biology and taxonomic classification.</title>
        <authorList>
            <person name="Goeker M."/>
        </authorList>
    </citation>
    <scope>NUCLEOTIDE SEQUENCE [LARGE SCALE GENOMIC DNA]</scope>
    <source>
        <strain evidence="1 2">DSM 21292</strain>
    </source>
</reference>
<dbReference type="RefSeq" id="WP_211080961.1">
    <property type="nucleotide sequence ID" value="NZ_CBCSLC010000013.1"/>
</dbReference>
<evidence type="ECO:0000313" key="2">
    <source>
        <dbReference type="Proteomes" id="UP000810207"/>
    </source>
</evidence>
<evidence type="ECO:0000313" key="1">
    <source>
        <dbReference type="EMBL" id="MBP2243792.1"/>
    </source>
</evidence>
<accession>A0ABS4RLN3</accession>
<comment type="caution">
    <text evidence="1">The sequence shown here is derived from an EMBL/GenBank/DDBJ whole genome shotgun (WGS) entry which is preliminary data.</text>
</comment>
<name>A0ABS4RLN3_PAEXY</name>
<sequence>MRPVQYKTSQNQPLEGMMQPIPIREFRGLNTFDPYSIEDTYFTEMQNLTTDDYPAISTRPGYAMQGVFGTRVLGMGVWRGQELHVVFNDGTWRRLIGNAWTTLASGLNTSAEWSFTNFDGNLGGVNLIGCNGVDSMRKYNGSTVSVLSGAPSNGKYITTYQNRLWCAVGNELWSSALDQPENWNAFAGNQQDSYRKTIESSHGEDINMLSGSLYRLTIGMPSSIHLLMGGQPSDFNSRVVTDDEGVANNNAVTAREGALRFMHKSGIYEYSAAALPDKGFSEAIKTFYPNVSTASASGSDGIRLYFSTQSGETLVYDPRIGTWTRWVTPVPTCYASIGQDLYIGTATGQVLKLGGTVDIASPIAWKAVTKPFTNQSIAQRQRWLKMWIIAEMSVGSVLNISLSNQKSGESWDLVSTITSSSAVSQRIIIPVRKFVLENTVRIKLEGTGYIRLHEITRQVRQLPLY</sequence>